<evidence type="ECO:0000256" key="3">
    <source>
        <dbReference type="ARBA" id="ARBA00022823"/>
    </source>
</evidence>
<dbReference type="InterPro" id="IPR011053">
    <property type="entry name" value="Single_hybrid_motif"/>
</dbReference>
<dbReference type="Gene3D" id="3.30.559.10">
    <property type="entry name" value="Chloramphenicol acetyltransferase-like domain"/>
    <property type="match status" value="1"/>
</dbReference>
<comment type="similarity">
    <text evidence="2 4">Belongs to the 2-oxoacid dehydrogenase family.</text>
</comment>
<dbReference type="Pfam" id="PF00364">
    <property type="entry name" value="Biotin_lipoyl"/>
    <property type="match status" value="1"/>
</dbReference>
<dbReference type="InterPro" id="IPR001078">
    <property type="entry name" value="2-oxoacid_DH_actylTfrase"/>
</dbReference>
<dbReference type="Gene3D" id="4.10.320.10">
    <property type="entry name" value="E3-binding domain"/>
    <property type="match status" value="1"/>
</dbReference>
<dbReference type="SUPFAM" id="SSF47005">
    <property type="entry name" value="Peripheral subunit-binding domain of 2-oxo acid dehydrogenase complex"/>
    <property type="match status" value="1"/>
</dbReference>
<dbReference type="SUPFAM" id="SSF51230">
    <property type="entry name" value="Single hybrid motif"/>
    <property type="match status" value="1"/>
</dbReference>
<proteinExistence type="inferred from homology"/>
<dbReference type="InterPro" id="IPR004167">
    <property type="entry name" value="PSBD"/>
</dbReference>
<evidence type="ECO:0000256" key="1">
    <source>
        <dbReference type="ARBA" id="ARBA00001938"/>
    </source>
</evidence>
<dbReference type="EC" id="2.3.1.-" evidence="4"/>
<evidence type="ECO:0000313" key="9">
    <source>
        <dbReference type="Proteomes" id="UP001147653"/>
    </source>
</evidence>
<evidence type="ECO:0000259" key="6">
    <source>
        <dbReference type="PROSITE" id="PS50968"/>
    </source>
</evidence>
<accession>A0A9X3N9D0</accession>
<dbReference type="InterPro" id="IPR000089">
    <property type="entry name" value="Biotin_lipoyl"/>
</dbReference>
<dbReference type="GO" id="GO:0006086">
    <property type="term" value="P:pyruvate decarboxylation to acetyl-CoA"/>
    <property type="evidence" value="ECO:0007669"/>
    <property type="project" value="InterPro"/>
</dbReference>
<dbReference type="CDD" id="cd06849">
    <property type="entry name" value="lipoyl_domain"/>
    <property type="match status" value="1"/>
</dbReference>
<feature type="compositionally biased region" description="Acidic residues" evidence="5">
    <location>
        <begin position="77"/>
        <end position="158"/>
    </location>
</feature>
<evidence type="ECO:0000256" key="2">
    <source>
        <dbReference type="ARBA" id="ARBA00007317"/>
    </source>
</evidence>
<dbReference type="SUPFAM" id="SSF52777">
    <property type="entry name" value="CoA-dependent acyltransferases"/>
    <property type="match status" value="1"/>
</dbReference>
<feature type="compositionally biased region" description="Basic and acidic residues" evidence="5">
    <location>
        <begin position="212"/>
        <end position="228"/>
    </location>
</feature>
<comment type="caution">
    <text evidence="8">The sequence shown here is derived from an EMBL/GenBank/DDBJ whole genome shotgun (WGS) entry which is preliminary data.</text>
</comment>
<comment type="cofactor">
    <cofactor evidence="1 4">
        <name>(R)-lipoate</name>
        <dbReference type="ChEBI" id="CHEBI:83088"/>
    </cofactor>
</comment>
<evidence type="ECO:0000256" key="5">
    <source>
        <dbReference type="SAM" id="MobiDB-lite"/>
    </source>
</evidence>
<dbReference type="RefSeq" id="WP_270026215.1">
    <property type="nucleotide sequence ID" value="NZ_JAPDDP010000027.1"/>
</dbReference>
<dbReference type="InterPro" id="IPR036625">
    <property type="entry name" value="E3-bd_dom_sf"/>
</dbReference>
<dbReference type="InterPro" id="IPR045257">
    <property type="entry name" value="E2/Pdx1"/>
</dbReference>
<evidence type="ECO:0000256" key="4">
    <source>
        <dbReference type="RuleBase" id="RU003423"/>
    </source>
</evidence>
<dbReference type="Proteomes" id="UP001147653">
    <property type="component" value="Unassembled WGS sequence"/>
</dbReference>
<dbReference type="PANTHER" id="PTHR23151">
    <property type="entry name" value="DIHYDROLIPOAMIDE ACETYL/SUCCINYL-TRANSFERASE-RELATED"/>
    <property type="match status" value="1"/>
</dbReference>
<name>A0A9X3N9D0_9ACTN</name>
<dbReference type="PROSITE" id="PS51826">
    <property type="entry name" value="PSBD"/>
    <property type="match status" value="1"/>
</dbReference>
<protein>
    <recommendedName>
        <fullName evidence="4">Dihydrolipoamide acetyltransferase component of pyruvate dehydrogenase complex</fullName>
        <ecNumber evidence="4">2.3.1.-</ecNumber>
    </recommendedName>
</protein>
<keyword evidence="4" id="KW-0012">Acyltransferase</keyword>
<dbReference type="Pfam" id="PF02817">
    <property type="entry name" value="E3_binding"/>
    <property type="match status" value="1"/>
</dbReference>
<dbReference type="GO" id="GO:0045254">
    <property type="term" value="C:pyruvate dehydrogenase complex"/>
    <property type="evidence" value="ECO:0007669"/>
    <property type="project" value="InterPro"/>
</dbReference>
<dbReference type="EMBL" id="JAPDDP010000027">
    <property type="protein sequence ID" value="MDA0181861.1"/>
    <property type="molecule type" value="Genomic_DNA"/>
</dbReference>
<dbReference type="PANTHER" id="PTHR23151:SF90">
    <property type="entry name" value="DIHYDROLIPOYLLYSINE-RESIDUE ACETYLTRANSFERASE COMPONENT OF PYRUVATE DEHYDROGENASE COMPLEX, MITOCHONDRIAL-RELATED"/>
    <property type="match status" value="1"/>
</dbReference>
<dbReference type="Gene3D" id="2.40.50.100">
    <property type="match status" value="1"/>
</dbReference>
<gene>
    <name evidence="8" type="ORF">OJ997_16275</name>
</gene>
<feature type="region of interest" description="Disordered" evidence="5">
    <location>
        <begin position="64"/>
        <end position="228"/>
    </location>
</feature>
<dbReference type="Pfam" id="PF00198">
    <property type="entry name" value="2-oxoacid_dh"/>
    <property type="match status" value="1"/>
</dbReference>
<keyword evidence="9" id="KW-1185">Reference proteome</keyword>
<keyword evidence="4" id="KW-0808">Transferase</keyword>
<dbReference type="InterPro" id="IPR023213">
    <property type="entry name" value="CAT-like_dom_sf"/>
</dbReference>
<evidence type="ECO:0000259" key="7">
    <source>
        <dbReference type="PROSITE" id="PS51826"/>
    </source>
</evidence>
<sequence>MPRLSDSMEEGTILKWLKSDGDDVAKGEELVEIETDKANMTYEADEAGTLEIVAQEGDTLAVGETICKLGEGGGGSSDDEDESEAEAEADEPEQVEEPEASGDEEEADEQGDEGAADEASDEEPEAEDEPEDEDSDDDEAEAPEAEESAADEGEAADEGSERVKASPIARRIASEQGIDLASIEGSGPGGRIVKADVEKTPEPEQEQPAEEEAPKKRPSDQGRGDVEHVELNRLQRTVARRMAESKATAPDFVMTLEVDMEEAVSLRQQLKAVAGEAPAPSFNDFVIKAAALALKDFPRANGAYRDGQFEQYSRVNVGVAVAGQDALVVPTVFDADKKGLGQIAEEARKLAERVREGKITPPELSAGTFTISNLGMYGIKRFVAVINPPQAAILAVGELTPRPVVRDGEVVVRSIMELTLTCDHRILYGAEAAEFLSRIREYLETPLRLAL</sequence>
<organism evidence="8 9">
    <name type="scientific">Solirubrobacter phytolaccae</name>
    <dbReference type="NCBI Taxonomy" id="1404360"/>
    <lineage>
        <taxon>Bacteria</taxon>
        <taxon>Bacillati</taxon>
        <taxon>Actinomycetota</taxon>
        <taxon>Thermoleophilia</taxon>
        <taxon>Solirubrobacterales</taxon>
        <taxon>Solirubrobacteraceae</taxon>
        <taxon>Solirubrobacter</taxon>
    </lineage>
</organism>
<dbReference type="PROSITE" id="PS50968">
    <property type="entry name" value="BIOTINYL_LIPOYL"/>
    <property type="match status" value="1"/>
</dbReference>
<feature type="compositionally biased region" description="Basic and acidic residues" evidence="5">
    <location>
        <begin position="193"/>
        <end position="202"/>
    </location>
</feature>
<evidence type="ECO:0000313" key="8">
    <source>
        <dbReference type="EMBL" id="MDA0181861.1"/>
    </source>
</evidence>
<dbReference type="AlphaFoldDB" id="A0A9X3N9D0"/>
<keyword evidence="3 4" id="KW-0450">Lipoyl</keyword>
<feature type="domain" description="Lipoyl-binding" evidence="6">
    <location>
        <begin position="1"/>
        <end position="70"/>
    </location>
</feature>
<dbReference type="GO" id="GO:0016746">
    <property type="term" value="F:acyltransferase activity"/>
    <property type="evidence" value="ECO:0007669"/>
    <property type="project" value="UniProtKB-KW"/>
</dbReference>
<feature type="domain" description="Peripheral subunit-binding (PSBD)" evidence="7">
    <location>
        <begin position="164"/>
        <end position="201"/>
    </location>
</feature>
<reference evidence="8" key="1">
    <citation type="submission" date="2022-10" db="EMBL/GenBank/DDBJ databases">
        <title>The WGS of Solirubrobacter phytolaccae KCTC 29190.</title>
        <authorList>
            <person name="Jiang Z."/>
        </authorList>
    </citation>
    <scope>NUCLEOTIDE SEQUENCE</scope>
    <source>
        <strain evidence="8">KCTC 29190</strain>
    </source>
</reference>